<evidence type="ECO:0000313" key="11">
    <source>
        <dbReference type="EMBL" id="CAD9607522.1"/>
    </source>
</evidence>
<feature type="domain" description="RCK C-terminal" evidence="10">
    <location>
        <begin position="297"/>
        <end position="384"/>
    </location>
</feature>
<feature type="transmembrane region" description="Helical" evidence="9">
    <location>
        <begin position="452"/>
        <end position="476"/>
    </location>
</feature>
<dbReference type="EMBL" id="HBGY01030271">
    <property type="protein sequence ID" value="CAD9607522.1"/>
    <property type="molecule type" value="Transcribed_RNA"/>
</dbReference>
<evidence type="ECO:0000256" key="9">
    <source>
        <dbReference type="SAM" id="Phobius"/>
    </source>
</evidence>
<dbReference type="PROSITE" id="PS51202">
    <property type="entry name" value="RCK_C"/>
    <property type="match status" value="1"/>
</dbReference>
<sequence>MEVNFRETYKAAIMTCQRGGKSGESLTAFKFQAGDMLVLQASDNSPLLLSPPEDFYKNLDVALRTRRKRSTSGSSLSELLKSISNPDVSGLGKSKNRTEKESSSVGSEEVSRKMDETNSQGSQRSLVGSEDGGFGFFGDAENDSHARNGTSADEEVGGDEGISRMQTEEAWADLKVIQAGGSAKSSSREFLSAMELTPRSALADKTAAQSGLDKLSGVFLVEIERPVPMRSIVTQTVLPVSQAVVPRMSATPEPISSRSISPFDQPLQSGDVLWYAGSASAIGDLRKIPGLKPVEDDQVKKVEGDIHERRLVQAVVARQGPLVGKTVKDMRFRTRYGAAVIAVHREGKRVHDHPGQVKLHAGDVLLLEAGPSFFVKSANNDKSFALLSEVKDSAPPRLSLLIPALTLTAAALAVYTANVASLLVCALVASILMVCFGILSQQEVRNAINWDVYVTIAAAFGIGTALTNSGVAGGVADFLVSVGDAIALGDAGLIGAVYFATFLISNVVTNNAAAALIFPIAIDSAEQTGIDVTLMSFSVMLGASASFMSPFGYTTNLLVYGPGSYTYGDFLRMGTPMQIVLWILSVALLSLDPSQWYIGWIGTTAVFLLVVMVRMSSGVLTNMCRTGSKSD</sequence>
<dbReference type="EMBL" id="HBGY01030272">
    <property type="protein sequence ID" value="CAD9607525.1"/>
    <property type="molecule type" value="Transcribed_RNA"/>
</dbReference>
<dbReference type="GO" id="GO:0008324">
    <property type="term" value="F:monoatomic cation transmembrane transporter activity"/>
    <property type="evidence" value="ECO:0007669"/>
    <property type="project" value="InterPro"/>
</dbReference>
<dbReference type="SUPFAM" id="SSF116726">
    <property type="entry name" value="TrkA C-terminal domain-like"/>
    <property type="match status" value="1"/>
</dbReference>
<dbReference type="AlphaFoldDB" id="A0A6U2SH63"/>
<evidence type="ECO:0000259" key="10">
    <source>
        <dbReference type="PROSITE" id="PS51202"/>
    </source>
</evidence>
<dbReference type="InterPro" id="IPR051679">
    <property type="entry name" value="DASS-Related_Transporters"/>
</dbReference>
<keyword evidence="5 9" id="KW-1133">Transmembrane helix</keyword>
<evidence type="ECO:0000256" key="8">
    <source>
        <dbReference type="SAM" id="MobiDB-lite"/>
    </source>
</evidence>
<feature type="transmembrane region" description="Helical" evidence="9">
    <location>
        <begin position="596"/>
        <end position="613"/>
    </location>
</feature>
<dbReference type="InterPro" id="IPR006037">
    <property type="entry name" value="RCK_C"/>
</dbReference>
<feature type="transmembrane region" description="Helical" evidence="9">
    <location>
        <begin position="534"/>
        <end position="553"/>
    </location>
</feature>
<feature type="transmembrane region" description="Helical" evidence="9">
    <location>
        <begin position="496"/>
        <end position="522"/>
    </location>
</feature>
<reference evidence="12" key="1">
    <citation type="submission" date="2021-01" db="EMBL/GenBank/DDBJ databases">
        <authorList>
            <person name="Corre E."/>
            <person name="Pelletier E."/>
            <person name="Niang G."/>
            <person name="Scheremetjew M."/>
            <person name="Finn R."/>
            <person name="Kale V."/>
            <person name="Holt S."/>
            <person name="Cochrane G."/>
            <person name="Meng A."/>
            <person name="Brown T."/>
            <person name="Cohen L."/>
        </authorList>
    </citation>
    <scope>NUCLEOTIDE SEQUENCE</scope>
    <source>
        <strain evidence="12">B650</strain>
    </source>
</reference>
<evidence type="ECO:0000256" key="2">
    <source>
        <dbReference type="ARBA" id="ARBA00022448"/>
    </source>
</evidence>
<evidence type="ECO:0000313" key="12">
    <source>
        <dbReference type="EMBL" id="CAD9607525.1"/>
    </source>
</evidence>
<keyword evidence="4" id="KW-0677">Repeat</keyword>
<dbReference type="InterPro" id="IPR036721">
    <property type="entry name" value="RCK_C_sf"/>
</dbReference>
<keyword evidence="2" id="KW-0813">Transport</keyword>
<dbReference type="Gene3D" id="3.30.70.1450">
    <property type="entry name" value="Regulator of K+ conductance, C-terminal domain"/>
    <property type="match status" value="2"/>
</dbReference>
<feature type="region of interest" description="Disordered" evidence="8">
    <location>
        <begin position="66"/>
        <end position="161"/>
    </location>
</feature>
<evidence type="ECO:0000256" key="7">
    <source>
        <dbReference type="ARBA" id="ARBA00061614"/>
    </source>
</evidence>
<evidence type="ECO:0000256" key="6">
    <source>
        <dbReference type="ARBA" id="ARBA00023136"/>
    </source>
</evidence>
<dbReference type="InterPro" id="IPR004680">
    <property type="entry name" value="Cit_transptr-like_dom"/>
</dbReference>
<organism evidence="12">
    <name type="scientific">Leptocylindrus danicus</name>
    <dbReference type="NCBI Taxonomy" id="163516"/>
    <lineage>
        <taxon>Eukaryota</taxon>
        <taxon>Sar</taxon>
        <taxon>Stramenopiles</taxon>
        <taxon>Ochrophyta</taxon>
        <taxon>Bacillariophyta</taxon>
        <taxon>Coscinodiscophyceae</taxon>
        <taxon>Chaetocerotophycidae</taxon>
        <taxon>Leptocylindrales</taxon>
        <taxon>Leptocylindraceae</taxon>
        <taxon>Leptocylindrus</taxon>
    </lineage>
</organism>
<name>A0A6U2SH63_9STRA</name>
<protein>
    <recommendedName>
        <fullName evidence="10">RCK C-terminal domain-containing protein</fullName>
    </recommendedName>
</protein>
<comment type="subcellular location">
    <subcellularLocation>
        <location evidence="1">Membrane</location>
        <topology evidence="1">Multi-pass membrane protein</topology>
    </subcellularLocation>
</comment>
<dbReference type="PANTHER" id="PTHR43652:SF2">
    <property type="entry name" value="BASIC AMINO ACID ANTIPORTER YFCC-RELATED"/>
    <property type="match status" value="1"/>
</dbReference>
<feature type="transmembrane region" description="Helical" evidence="9">
    <location>
        <begin position="421"/>
        <end position="440"/>
    </location>
</feature>
<dbReference type="PANTHER" id="PTHR43652">
    <property type="entry name" value="BASIC AMINO ACID ANTIPORTER YFCC-RELATED"/>
    <property type="match status" value="1"/>
</dbReference>
<comment type="similarity">
    <text evidence="7">Belongs to the divalent anion:Na+ symporter (DASS) superfamily. Na+/sulfate symporter (TC 2.A.47.4) family.</text>
</comment>
<feature type="compositionally biased region" description="Low complexity" evidence="8">
    <location>
        <begin position="71"/>
        <end position="84"/>
    </location>
</feature>
<dbReference type="FunFam" id="3.30.70.1450:FF:000009">
    <property type="entry name" value="SLC13 family permease"/>
    <property type="match status" value="1"/>
</dbReference>
<dbReference type="Pfam" id="PF03600">
    <property type="entry name" value="CitMHS"/>
    <property type="match status" value="1"/>
</dbReference>
<dbReference type="Pfam" id="PF02080">
    <property type="entry name" value="TrkA_C"/>
    <property type="match status" value="1"/>
</dbReference>
<gene>
    <name evidence="11" type="ORF">LDAN0321_LOCUS18811</name>
    <name evidence="12" type="ORF">LDAN0321_LOCUS18812</name>
</gene>
<feature type="transmembrane region" description="Helical" evidence="9">
    <location>
        <begin position="573"/>
        <end position="591"/>
    </location>
</feature>
<keyword evidence="6 9" id="KW-0472">Membrane</keyword>
<evidence type="ECO:0000256" key="3">
    <source>
        <dbReference type="ARBA" id="ARBA00022692"/>
    </source>
</evidence>
<dbReference type="GO" id="GO:0006813">
    <property type="term" value="P:potassium ion transport"/>
    <property type="evidence" value="ECO:0007669"/>
    <property type="project" value="InterPro"/>
</dbReference>
<proteinExistence type="inferred from homology"/>
<evidence type="ECO:0000256" key="5">
    <source>
        <dbReference type="ARBA" id="ARBA00022989"/>
    </source>
</evidence>
<evidence type="ECO:0000256" key="1">
    <source>
        <dbReference type="ARBA" id="ARBA00004141"/>
    </source>
</evidence>
<feature type="compositionally biased region" description="Polar residues" evidence="8">
    <location>
        <begin position="117"/>
        <end position="126"/>
    </location>
</feature>
<dbReference type="GO" id="GO:0005886">
    <property type="term" value="C:plasma membrane"/>
    <property type="evidence" value="ECO:0007669"/>
    <property type="project" value="TreeGrafter"/>
</dbReference>
<keyword evidence="3 9" id="KW-0812">Transmembrane</keyword>
<accession>A0A6U2SH63</accession>
<evidence type="ECO:0000256" key="4">
    <source>
        <dbReference type="ARBA" id="ARBA00022737"/>
    </source>
</evidence>
<dbReference type="GO" id="GO:0015116">
    <property type="term" value="F:sulfate transmembrane transporter activity"/>
    <property type="evidence" value="ECO:0007669"/>
    <property type="project" value="UniProtKB-ARBA"/>
</dbReference>